<accession>A0A6M0PBT5</accession>
<dbReference type="PROSITE" id="PS50965">
    <property type="entry name" value="NERD"/>
    <property type="match status" value="1"/>
</dbReference>
<evidence type="ECO:0000313" key="3">
    <source>
        <dbReference type="Proteomes" id="UP000476934"/>
    </source>
</evidence>
<dbReference type="AlphaFoldDB" id="A0A6M0PBT5"/>
<protein>
    <submittedName>
        <fullName evidence="2">NERD domain-containing protein</fullName>
    </submittedName>
</protein>
<name>A0A6M0PBT5_9BACI</name>
<dbReference type="Pfam" id="PF08378">
    <property type="entry name" value="NERD"/>
    <property type="match status" value="1"/>
</dbReference>
<gene>
    <name evidence="2" type="ORF">G4D61_16865</name>
</gene>
<organism evidence="2 3">
    <name type="scientific">Heyndrickxia ginsengihumi</name>
    <dbReference type="NCBI Taxonomy" id="363870"/>
    <lineage>
        <taxon>Bacteria</taxon>
        <taxon>Bacillati</taxon>
        <taxon>Bacillota</taxon>
        <taxon>Bacilli</taxon>
        <taxon>Bacillales</taxon>
        <taxon>Bacillaceae</taxon>
        <taxon>Heyndrickxia</taxon>
    </lineage>
</organism>
<sequence length="232" mass="27536">MMIFISSFIILMIAPASLFIMGDKAKFEKSTYKKETANSYWKVRWDKGLNGEYLTVNELDKMKQHFKVLINIYLPNRRGGTSEIDVVLLHRTGIYVLESKNYSGWIFGREEDKKWCQSLPNGKKTFFYNPIKQNETHIRALQQALPDVDQSLFRSIIVFSERCELKKIQLQSLDIKVLKRNKLRNYLKMNKGKQLSVKEMETIYQQLKSYTNVPSQLRIRHIEEIRQRYKVK</sequence>
<proteinExistence type="predicted"/>
<feature type="domain" description="NERD" evidence="1">
    <location>
        <begin position="47"/>
        <end position="164"/>
    </location>
</feature>
<comment type="caution">
    <text evidence="2">The sequence shown here is derived from an EMBL/GenBank/DDBJ whole genome shotgun (WGS) entry which is preliminary data.</text>
</comment>
<evidence type="ECO:0000259" key="1">
    <source>
        <dbReference type="PROSITE" id="PS50965"/>
    </source>
</evidence>
<reference evidence="2 3" key="1">
    <citation type="submission" date="2020-03" db="EMBL/GenBank/DDBJ databases">
        <title>Bacillus aquiflavi sp. nov., isolated from yellow water of strong flavor Chinese baijiu in Yibin region of China.</title>
        <authorList>
            <person name="Xie J."/>
        </authorList>
    </citation>
    <scope>NUCLEOTIDE SEQUENCE [LARGE SCALE GENOMIC DNA]</scope>
    <source>
        <strain evidence="2 3">Gsoil 114</strain>
    </source>
</reference>
<keyword evidence="3" id="KW-1185">Reference proteome</keyword>
<dbReference type="EMBL" id="JAAIWK010000040">
    <property type="protein sequence ID" value="NEY21599.1"/>
    <property type="molecule type" value="Genomic_DNA"/>
</dbReference>
<evidence type="ECO:0000313" key="2">
    <source>
        <dbReference type="EMBL" id="NEY21599.1"/>
    </source>
</evidence>
<dbReference type="Proteomes" id="UP000476934">
    <property type="component" value="Unassembled WGS sequence"/>
</dbReference>
<dbReference type="InterPro" id="IPR011528">
    <property type="entry name" value="NERD"/>
</dbReference>